<organism evidence="17 18">
    <name type="scientific">Nyssa sinensis</name>
    <dbReference type="NCBI Taxonomy" id="561372"/>
    <lineage>
        <taxon>Eukaryota</taxon>
        <taxon>Viridiplantae</taxon>
        <taxon>Streptophyta</taxon>
        <taxon>Embryophyta</taxon>
        <taxon>Tracheophyta</taxon>
        <taxon>Spermatophyta</taxon>
        <taxon>Magnoliopsida</taxon>
        <taxon>eudicotyledons</taxon>
        <taxon>Gunneridae</taxon>
        <taxon>Pentapetalae</taxon>
        <taxon>asterids</taxon>
        <taxon>Cornales</taxon>
        <taxon>Nyssaceae</taxon>
        <taxon>Nyssa</taxon>
    </lineage>
</organism>
<dbReference type="OrthoDB" id="4062651at2759"/>
<keyword evidence="6" id="KW-0547">Nucleotide-binding</keyword>
<feature type="transmembrane region" description="Helical" evidence="15">
    <location>
        <begin position="319"/>
        <end position="344"/>
    </location>
</feature>
<gene>
    <name evidence="17" type="ORF">F0562_032337</name>
</gene>
<dbReference type="SMART" id="SM00220">
    <property type="entry name" value="S_TKc"/>
    <property type="match status" value="1"/>
</dbReference>
<evidence type="ECO:0000256" key="2">
    <source>
        <dbReference type="ARBA" id="ARBA00022527"/>
    </source>
</evidence>
<dbReference type="Gene3D" id="1.10.510.10">
    <property type="entry name" value="Transferase(Phosphotransferase) domain 1"/>
    <property type="match status" value="1"/>
</dbReference>
<dbReference type="InterPro" id="IPR045274">
    <property type="entry name" value="WAK-like"/>
</dbReference>
<dbReference type="GO" id="GO:0005509">
    <property type="term" value="F:calcium ion binding"/>
    <property type="evidence" value="ECO:0007669"/>
    <property type="project" value="InterPro"/>
</dbReference>
<keyword evidence="2" id="KW-0723">Serine/threonine-protein kinase</keyword>
<sequence length="720" mass="80310">MGLQLRLQIIILITVLLTKIIGAVGAPALVLSGCRAMCGRVRVPYPFGLEDRCSGDTWFTIDCNNSKPFLKRLGLEVLQISLKNGTILVNYPVLYSNNNNCSAAGGGINRSVLVPDLNGSLFFFSETDNIFAAVGCNKRALITQKHFNSSFWGCDSTCAHAGAGSNSNNCSGINCCSAPIPAHLQFFNVTWSRIPEAEADDSGCAYAFLVQQDYWIGHNLANSNPFAVNSMENLPAMMDWYHLNKTYYYMSPIYCASTIVYRGVPWWSGCRCPFGYEGNPYFTDGCRDINECTNSTLNTCGKHCVNLPGSYRCDNKYKMIIIGVCSGLGSLLLLACAWWLYIVLKRRNMMKRRQKFFKRNGGLLLQQQLSASEGGVDKTKLFNTTELETATDNFNENRVLGRGGQGTVYKGMLTDGRIVAIKKSKMVDEANIDQFINEVVIVSQINHRNVVKLLGCCLETEVPLLVYEFVSNGTLFQHIHDPNEELPLSWEMCLRILAEIAGALYYLHSAASIPIYHRDIKSTNILLDHKYTAKVSDFGTSRSVAVDQTHLTTIVQGTFGYLDPEYFQSSQFTDKSDVYSFGVVMVEILTREKPISSTRSENCRSLTAYFIQSMEENRLFEILDPRVAKEGRKEELVAVANLAKRCLHLTGKRRPTMKEVAMELEGIRMSQGGSTFQQNCEEVECITIELSEAWGTASTSTTSRFNIEEGSPLDVQPLLF</sequence>
<evidence type="ECO:0000256" key="8">
    <source>
        <dbReference type="ARBA" id="ARBA00022840"/>
    </source>
</evidence>
<dbReference type="InterPro" id="IPR008271">
    <property type="entry name" value="Ser/Thr_kinase_AS"/>
</dbReference>
<comment type="catalytic activity">
    <reaction evidence="14">
        <text>L-threonyl-[protein] + ATP = O-phospho-L-threonyl-[protein] + ADP + H(+)</text>
        <dbReference type="Rhea" id="RHEA:46608"/>
        <dbReference type="Rhea" id="RHEA-COMP:11060"/>
        <dbReference type="Rhea" id="RHEA-COMP:11605"/>
        <dbReference type="ChEBI" id="CHEBI:15378"/>
        <dbReference type="ChEBI" id="CHEBI:30013"/>
        <dbReference type="ChEBI" id="CHEBI:30616"/>
        <dbReference type="ChEBI" id="CHEBI:61977"/>
        <dbReference type="ChEBI" id="CHEBI:456216"/>
    </reaction>
</comment>
<feature type="domain" description="Protein kinase" evidence="16">
    <location>
        <begin position="394"/>
        <end position="667"/>
    </location>
</feature>
<comment type="catalytic activity">
    <reaction evidence="13">
        <text>L-seryl-[protein] + ATP = O-phospho-L-seryl-[protein] + ADP + H(+)</text>
        <dbReference type="Rhea" id="RHEA:17989"/>
        <dbReference type="Rhea" id="RHEA-COMP:9863"/>
        <dbReference type="Rhea" id="RHEA-COMP:11604"/>
        <dbReference type="ChEBI" id="CHEBI:15378"/>
        <dbReference type="ChEBI" id="CHEBI:29999"/>
        <dbReference type="ChEBI" id="CHEBI:30616"/>
        <dbReference type="ChEBI" id="CHEBI:83421"/>
        <dbReference type="ChEBI" id="CHEBI:456216"/>
    </reaction>
</comment>
<dbReference type="InterPro" id="IPR011009">
    <property type="entry name" value="Kinase-like_dom_sf"/>
</dbReference>
<evidence type="ECO:0000256" key="3">
    <source>
        <dbReference type="ARBA" id="ARBA00022679"/>
    </source>
</evidence>
<feature type="transmembrane region" description="Helical" evidence="15">
    <location>
        <begin position="7"/>
        <end position="30"/>
    </location>
</feature>
<keyword evidence="18" id="KW-1185">Reference proteome</keyword>
<dbReference type="FunFam" id="1.10.510.10:FF:000084">
    <property type="entry name" value="Wall-associated receptor kinase 2"/>
    <property type="match status" value="1"/>
</dbReference>
<evidence type="ECO:0000256" key="11">
    <source>
        <dbReference type="ARBA" id="ARBA00023157"/>
    </source>
</evidence>
<dbReference type="SUPFAM" id="SSF56112">
    <property type="entry name" value="Protein kinase-like (PK-like)"/>
    <property type="match status" value="1"/>
</dbReference>
<comment type="subcellular location">
    <subcellularLocation>
        <location evidence="1">Membrane</location>
        <topology evidence="1">Single-pass type I membrane protein</topology>
    </subcellularLocation>
</comment>
<reference evidence="17 18" key="1">
    <citation type="submission" date="2019-09" db="EMBL/GenBank/DDBJ databases">
        <title>A chromosome-level genome assembly of the Chinese tupelo Nyssa sinensis.</title>
        <authorList>
            <person name="Yang X."/>
            <person name="Kang M."/>
            <person name="Yang Y."/>
            <person name="Xiong H."/>
            <person name="Wang M."/>
            <person name="Zhang Z."/>
            <person name="Wang Z."/>
            <person name="Wu H."/>
            <person name="Ma T."/>
            <person name="Liu J."/>
            <person name="Xi Z."/>
        </authorList>
    </citation>
    <scope>NUCLEOTIDE SEQUENCE [LARGE SCALE GENOMIC DNA]</scope>
    <source>
        <strain evidence="17">J267</strain>
        <tissue evidence="17">Leaf</tissue>
    </source>
</reference>
<accession>A0A5J5APS5</accession>
<evidence type="ECO:0000313" key="18">
    <source>
        <dbReference type="Proteomes" id="UP000325577"/>
    </source>
</evidence>
<evidence type="ECO:0000313" key="17">
    <source>
        <dbReference type="EMBL" id="KAA8532304.1"/>
    </source>
</evidence>
<keyword evidence="7" id="KW-0418">Kinase</keyword>
<keyword evidence="5" id="KW-0732">Signal</keyword>
<evidence type="ECO:0000256" key="7">
    <source>
        <dbReference type="ARBA" id="ARBA00022777"/>
    </source>
</evidence>
<proteinExistence type="predicted"/>
<keyword evidence="9 15" id="KW-1133">Transmembrane helix</keyword>
<dbReference type="GO" id="GO:0030247">
    <property type="term" value="F:polysaccharide binding"/>
    <property type="evidence" value="ECO:0007669"/>
    <property type="project" value="InterPro"/>
</dbReference>
<evidence type="ECO:0000256" key="5">
    <source>
        <dbReference type="ARBA" id="ARBA00022729"/>
    </source>
</evidence>
<keyword evidence="4 15" id="KW-0812">Transmembrane</keyword>
<dbReference type="PROSITE" id="PS51257">
    <property type="entry name" value="PROKAR_LIPOPROTEIN"/>
    <property type="match status" value="1"/>
</dbReference>
<dbReference type="InterPro" id="IPR018097">
    <property type="entry name" value="EGF_Ca-bd_CS"/>
</dbReference>
<dbReference type="PANTHER" id="PTHR27005">
    <property type="entry name" value="WALL-ASSOCIATED RECEPTOR KINASE-LIKE 21"/>
    <property type="match status" value="1"/>
</dbReference>
<evidence type="ECO:0000256" key="14">
    <source>
        <dbReference type="ARBA" id="ARBA00047951"/>
    </source>
</evidence>
<protein>
    <recommendedName>
        <fullName evidence="16">Protein kinase domain-containing protein</fullName>
    </recommendedName>
</protein>
<dbReference type="InterPro" id="IPR001881">
    <property type="entry name" value="EGF-like_Ca-bd_dom"/>
</dbReference>
<evidence type="ECO:0000259" key="16">
    <source>
        <dbReference type="PROSITE" id="PS50011"/>
    </source>
</evidence>
<evidence type="ECO:0000256" key="9">
    <source>
        <dbReference type="ARBA" id="ARBA00022989"/>
    </source>
</evidence>
<evidence type="ECO:0000256" key="1">
    <source>
        <dbReference type="ARBA" id="ARBA00004479"/>
    </source>
</evidence>
<dbReference type="Pfam" id="PF00069">
    <property type="entry name" value="Pkinase"/>
    <property type="match status" value="1"/>
</dbReference>
<dbReference type="SMART" id="SM00179">
    <property type="entry name" value="EGF_CA"/>
    <property type="match status" value="1"/>
</dbReference>
<name>A0A5J5APS5_9ASTE</name>
<keyword evidence="3" id="KW-0808">Transferase</keyword>
<keyword evidence="11" id="KW-1015">Disulfide bond</keyword>
<dbReference type="PROSITE" id="PS50011">
    <property type="entry name" value="PROTEIN_KINASE_DOM"/>
    <property type="match status" value="1"/>
</dbReference>
<dbReference type="GO" id="GO:0007166">
    <property type="term" value="P:cell surface receptor signaling pathway"/>
    <property type="evidence" value="ECO:0007669"/>
    <property type="project" value="InterPro"/>
</dbReference>
<dbReference type="InterPro" id="IPR025287">
    <property type="entry name" value="WAK_GUB"/>
</dbReference>
<evidence type="ECO:0000256" key="12">
    <source>
        <dbReference type="ARBA" id="ARBA00023180"/>
    </source>
</evidence>
<dbReference type="PANTHER" id="PTHR27005:SF515">
    <property type="entry name" value="WALL-ASSOCIATED RECEPTOR KINASE-LIKE 10-RELATED"/>
    <property type="match status" value="1"/>
</dbReference>
<dbReference type="PROSITE" id="PS00108">
    <property type="entry name" value="PROTEIN_KINASE_ST"/>
    <property type="match status" value="1"/>
</dbReference>
<keyword evidence="8" id="KW-0067">ATP-binding</keyword>
<evidence type="ECO:0000256" key="4">
    <source>
        <dbReference type="ARBA" id="ARBA00022692"/>
    </source>
</evidence>
<dbReference type="Pfam" id="PF13947">
    <property type="entry name" value="GUB_WAK_bind"/>
    <property type="match status" value="1"/>
</dbReference>
<dbReference type="CDD" id="cd00054">
    <property type="entry name" value="EGF_CA"/>
    <property type="match status" value="1"/>
</dbReference>
<evidence type="ECO:0000256" key="13">
    <source>
        <dbReference type="ARBA" id="ARBA00047558"/>
    </source>
</evidence>
<dbReference type="Gene3D" id="3.30.200.20">
    <property type="entry name" value="Phosphorylase Kinase, domain 1"/>
    <property type="match status" value="1"/>
</dbReference>
<dbReference type="EMBL" id="CM018042">
    <property type="protein sequence ID" value="KAA8532304.1"/>
    <property type="molecule type" value="Genomic_DNA"/>
</dbReference>
<keyword evidence="10 15" id="KW-0472">Membrane</keyword>
<dbReference type="Proteomes" id="UP000325577">
    <property type="component" value="Linkage Group LG19"/>
</dbReference>
<dbReference type="PROSITE" id="PS01187">
    <property type="entry name" value="EGF_CA"/>
    <property type="match status" value="1"/>
</dbReference>
<evidence type="ECO:0000256" key="10">
    <source>
        <dbReference type="ARBA" id="ARBA00023136"/>
    </source>
</evidence>
<dbReference type="CDD" id="cd14066">
    <property type="entry name" value="STKc_IRAK"/>
    <property type="match status" value="1"/>
</dbReference>
<dbReference type="Gene3D" id="2.10.25.10">
    <property type="entry name" value="Laminin"/>
    <property type="match status" value="1"/>
</dbReference>
<dbReference type="FunFam" id="3.30.200.20:FF:000043">
    <property type="entry name" value="Wall-associated receptor kinase 2"/>
    <property type="match status" value="1"/>
</dbReference>
<dbReference type="GO" id="GO:0004674">
    <property type="term" value="F:protein serine/threonine kinase activity"/>
    <property type="evidence" value="ECO:0007669"/>
    <property type="project" value="UniProtKB-KW"/>
</dbReference>
<dbReference type="InterPro" id="IPR000719">
    <property type="entry name" value="Prot_kinase_dom"/>
</dbReference>
<dbReference type="AlphaFoldDB" id="A0A5J5APS5"/>
<evidence type="ECO:0000256" key="6">
    <source>
        <dbReference type="ARBA" id="ARBA00022741"/>
    </source>
</evidence>
<dbReference type="GO" id="GO:0005524">
    <property type="term" value="F:ATP binding"/>
    <property type="evidence" value="ECO:0007669"/>
    <property type="project" value="UniProtKB-KW"/>
</dbReference>
<dbReference type="GO" id="GO:0005886">
    <property type="term" value="C:plasma membrane"/>
    <property type="evidence" value="ECO:0007669"/>
    <property type="project" value="TreeGrafter"/>
</dbReference>
<evidence type="ECO:0000256" key="15">
    <source>
        <dbReference type="SAM" id="Phobius"/>
    </source>
</evidence>
<keyword evidence="12" id="KW-0325">Glycoprotein</keyword>